<feature type="region of interest" description="Disordered" evidence="1">
    <location>
        <begin position="121"/>
        <end position="144"/>
    </location>
</feature>
<dbReference type="EMBL" id="JABFCT010000002">
    <property type="protein sequence ID" value="KAF5878396.1"/>
    <property type="molecule type" value="Genomic_DNA"/>
</dbReference>
<dbReference type="AlphaFoldDB" id="A0A8H6B2U8"/>
<accession>A0A8H6B2U8</accession>
<keyword evidence="3" id="KW-1185">Reference proteome</keyword>
<gene>
    <name evidence="2" type="ORF">Bfra_000561</name>
</gene>
<comment type="caution">
    <text evidence="2">The sequence shown here is derived from an EMBL/GenBank/DDBJ whole genome shotgun (WGS) entry which is preliminary data.</text>
</comment>
<dbReference type="Proteomes" id="UP000531561">
    <property type="component" value="Unassembled WGS sequence"/>
</dbReference>
<reference evidence="2 3" key="1">
    <citation type="journal article" date="2020" name="Phytopathology">
        <title>A high-quality genome resource of Botrytis fragariae, a new and rapidly spreading fungal pathogen causing strawberry gray mold in the U.S.A.</title>
        <authorList>
            <person name="Wu Y."/>
            <person name="Saski C.A."/>
            <person name="Schnabel G."/>
            <person name="Xiao S."/>
            <person name="Hu M."/>
        </authorList>
    </citation>
    <scope>NUCLEOTIDE SEQUENCE [LARGE SCALE GENOMIC DNA]</scope>
    <source>
        <strain evidence="2 3">BVB16</strain>
    </source>
</reference>
<dbReference type="RefSeq" id="XP_037197340.1">
    <property type="nucleotide sequence ID" value="XM_037331007.1"/>
</dbReference>
<organism evidence="2 3">
    <name type="scientific">Botrytis fragariae</name>
    <dbReference type="NCBI Taxonomy" id="1964551"/>
    <lineage>
        <taxon>Eukaryota</taxon>
        <taxon>Fungi</taxon>
        <taxon>Dikarya</taxon>
        <taxon>Ascomycota</taxon>
        <taxon>Pezizomycotina</taxon>
        <taxon>Leotiomycetes</taxon>
        <taxon>Helotiales</taxon>
        <taxon>Sclerotiniaceae</taxon>
        <taxon>Botrytis</taxon>
    </lineage>
</organism>
<protein>
    <submittedName>
        <fullName evidence="2">Uncharacterized protein</fullName>
    </submittedName>
</protein>
<dbReference type="GeneID" id="59254699"/>
<feature type="compositionally biased region" description="Basic and acidic residues" evidence="1">
    <location>
        <begin position="39"/>
        <end position="54"/>
    </location>
</feature>
<feature type="compositionally biased region" description="Basic and acidic residues" evidence="1">
    <location>
        <begin position="125"/>
        <end position="144"/>
    </location>
</feature>
<evidence type="ECO:0000256" key="1">
    <source>
        <dbReference type="SAM" id="MobiDB-lite"/>
    </source>
</evidence>
<dbReference type="OrthoDB" id="3556138at2759"/>
<proteinExistence type="predicted"/>
<sequence length="144" mass="16622">MRDCIELGESCSRGKSEADLEVGVEVGVVENNTIAQASEPERKKHSDDDEHRNVNDSLFKPAKYNPTLLLRADFSFRDPATMGLFQCAEEIVFKWWKADNEARPRCLQDVHLKRTPSNVSITRSGYKERRRVAEEDARRKKLER</sequence>
<name>A0A8H6B2U8_9HELO</name>
<feature type="region of interest" description="Disordered" evidence="1">
    <location>
        <begin position="37"/>
        <end position="58"/>
    </location>
</feature>
<evidence type="ECO:0000313" key="3">
    <source>
        <dbReference type="Proteomes" id="UP000531561"/>
    </source>
</evidence>
<evidence type="ECO:0000313" key="2">
    <source>
        <dbReference type="EMBL" id="KAF5878396.1"/>
    </source>
</evidence>